<feature type="compositionally biased region" description="Basic and acidic residues" evidence="6">
    <location>
        <begin position="6462"/>
        <end position="6476"/>
    </location>
</feature>
<dbReference type="Pfam" id="PF20706">
    <property type="entry name" value="GT4-conflict"/>
    <property type="match status" value="1"/>
</dbReference>
<dbReference type="InterPro" id="IPR014018">
    <property type="entry name" value="SecA_motor_DEAD"/>
</dbReference>
<feature type="compositionally biased region" description="Low complexity" evidence="6">
    <location>
        <begin position="1422"/>
        <end position="1439"/>
    </location>
</feature>
<dbReference type="InterPro" id="IPR050807">
    <property type="entry name" value="TransReg_Diox_bact_type"/>
</dbReference>
<sequence>MDGSFSLNPVVELRRLFESLPSAVRRPIELVVFGGDLPRADVSRMRWMAAELRAEAAAMNEHAEDAKKILEQEDSLGALADRVREILHLHHEGAARLREEALALADQAHGAANDAEKTLCVMFAFGVELAWRIISTLAAAAAAGPAGEVAAAPVVESMLIEGRGRIALMRAGLEQAYKAGAAKTAARVSALGPHRFVLAVGTAAALPAGVDFGVQIAQVESGDRTPTVRGPNGENPRGIDLKSVEAAAVSGAGGAVGGIAAGKLAPKLLPRLETNRSALGLVQGVVGAVSGLGAAALVTGWPEHFEDVLASLLSGGFAGVVDVHRGAHPDLGSPFAEVIDGGGAYVPPDPSTVSLSKDAVLRLAGAPQGAKSLTPAPVDSTGGTTPQVATSAVPGHATDAGASQPGPNLVSSGPPGATGDGQHQPDEAGDLARRLADSGSGEQAQAPDDRTDGGADADGQPDEPHSLARQSDRPAADQAGDREPGVDVPAGGDETSGGGTRTGADVPGGRGAAPTGDLAQADDDVRDGARAHGSDGARGSGGAFGGDGHDGGGAQAGDAGNAQTGDSGHTGGGGGVQSGDGRAGGGAGGTASGAVLSSADGGHSGSEPRQSAAHGGDHARAVGGARSARAPGGDSVAGHEPAVVRPGRGPGKLDPPVQVGTASGRHGAGPEGPARITAPKYADVPPVHEPPAVEQSEDAVPADVRPSAHDGPDRPAGELVQELAGLPSADPATKQDLTAEQQTRFKAAAKKALALYRLRQQELAGESWEQRRHAMEHGDRAESLLRYIDAMREGTGKTPRWNQLEAFLLGEHGFMRQMGTGQGKSMVGALDTLWQLSRGEPVESASGESVRVHHVITTTEVLANEGVREFAPMLRSLGYEVARWDPHDPPGEPDRPTVYYMTYDERATAELFDRPPPGKTATIDEADAVLVHNQTVHYQSEGQREIASDVEAAGVYRVRDFMKALLRSRITAAKDLSVQLEQALHDGPLTAEEAGAVRALSPDEVGAARTLTARSLREQPEQCLDTASRLWESYAGREFTAEETEMARAFLDVKAGRLKLNRDFQIFGHDAEKKVQILDEYGKPRSDPKIGTESRWFGGRHKMVEAMFGAPVYSDGTGSKQVTVEDVLAGYEHLHLMSGTLERTAAEIKENFPVEGGLAKVEDFGRSKLAGEEDRIFLTEPDKLRDAVSRVQQLQAEGRPVLVICPFNDLARKFSLMLSKADVEHNAIDARWFAEHRDNNAAEEHLLAVKDTAGVRGAVTVGTGMLGRGFDVSISDEVDQLGGVHAHMLGRSPTNPDEDHQWSARAGRNGRNGSFCFNVAASDRLYSEARQHGARVAVTHYRTALAEHAEATAKYTEAVRQLGETDAARPSEAVQAARTKVAATAADVAAAEREMRSLTSTLQNDAADRMYMERAMRRANQAHAPPTAEAPSPTSSQTTIAPGAMNAEPGTVHVSADAGRSRSDTGHAGADIDRAAMEAVHAGPDAVQPHLRGDRFARLAGWLGIPASVQAAAAVFDTDDTDDPLSRLLERAGVSSAAVEVLNQHLDHAPPAAVLHADALTDEQALNHLTPQRNRLAAELGWEAAQVAGAEGVRQVGAAVDPARVELAALLDVPAAEVNAATARDVLADAVARLLAPTEIAEGPATERLVLAASTYLAVTALLDLAVAIHRRSPKSCVNNGVTMMRVLYPDNEHAYHLPDDMPLRGHDADDTERAFGGAFRAFGSLDEAAESLRDRPGGSQALVYKWMNKGEVESHLVLLVNDSDRAEAPNLVVLDIAAAPGEAPITSADLAARPALLKKAVPFLQWRREQQAFIDRLTEADRRVFAIEFDTNGEPLTRLSATQRSAVAAQDPGPPPPSLWSSRAPPLRRNELALAGHRPPGGDGSSPGSSVPADTHTAPSNLGSGSARPHHEPEFLHAGDLTAERMTGPGLVPEQLLLTQENAVALAEALTERDQAVHRITDRVRELEHALAPLAGASGTVDVVSLAGIRDELNTFLDQRLATYAETAEGQRDQMIATLRDVTAHPRLDERDIRVLAEMIPVKRSKLATSLPGMKDRYAQELLTAARVRLAELDSHRAEVFRVDDAIRSLQRGIQGRLDRAAKVFYDRGSRRTVRGLLDGIDSMRSELSAARRDISVGWQDIPENRLAPLLSEITRGLRSRENVVEAVALAAPRHIAVIVDDALRTVEQSAVNIFAESSMRGFVFRDHDARNVRALEDAIARVRTIVHIPESTPDLYTRVVDRSAERRSDFDAFVDPADTLYLHFTPNIRAIATAGMIRSGAHEEVVNTTAAHSAGVHFIKPGNWQGTENFNMYVGYAGLRRTLSGTVLPDPLGAIVVMPLGAITETTPLRNEAKTTAPDEAHLASDATFRPSNGSPRYAYPLDDAYIIPCYSDLQVSREQRLIIDPDTGERSSRPVAEPIRDAFRRAGYDEAWIERHVIELPERIAADPDTRTLHGAYDRTQRLIRQAQDEIKRRMAEDGKYTDRLVVPLSTEHGRLLETLDLHGTTRRGHHSTSDLAIERLIVTDRHPLGSGAEKPQSASTPWKQGSPQRDSEGPTDQPGSSVVFSSGAAGERLPAAAGQSSDGDAEQRARPRGPDGLIGSRASFDPEGGAERRTAEAGTPGSDGLLDAGELGWLLTEHGVVVGRAAARVLGSDMPGDPDVVELSVPEWLYQRCAAEDWTQDDEQRSVLARGRFRVSVGWPGVGTDVVSHENLAGRSWQPAGGGPKVALPADVYAWTQETQDRAAADRIKDHLLNPACPPLPAEVIAREIDEVTELLRARVPRDQLADPEIRRGIRLAAEGLFANRTLYGHPDIGRANHLHNDAFELPEFGVAAFYHNGMGVAEDLRQIVDNGVLQSADLREIVSAIVADAWSDLVYGGGRRADNPEGYDELRSAQLLHDRALSHGCDASTARMLGFAVNGTGFDERTGFQMISSPAAVEELRQRWGEMTEGEFHTAKRVARWVAAADLQTLSEPDAVVQSIELALEDLMSRRFDPARVFGRVLSERGARVNDVEEALRLVDRYGRLTPEGGHVTVRQAFIDRLRENARFTHPDSGYQPPDEWLPANRDMRRDHAAKLREMADRLASDPVYTPLDAYRDARSHAAEMREKYSGFRWQVVVRPGAHAADSLRLAATGAARLPEAEPSGMSEAVIEAIPRIAEIVRARIGDAPVLVVTSSQDTDGRPRLVAQLDYTRPDATDPDPGMTSEELRRELSDVDCRIDLESAAPLPTGEVWHRLRLDFTRQRILVCCALWGLGESGMATLTVALCQALAEAGHAVTVRAGEVERAPRIRGVQVIGDRDSEPSAVPRERMLSNWDELPESMDLVIVHDAGDGLAAALAAEQRYPTAKLVRVNHLTPMLFHTLHNNPERGRAKLAADVFLARRARLVAGLGPVLAADALSSAVMAGHGSVHDLQPGLVMAEQPPVPAPGSPARILLFGRADDPLKGVAEIARVVRRLRAGGRDARLIVRGYPSRGIESVRAELVRLVGAPDAVEVAPRTSDRAVLQEDIRTATVVVMPSRAEGFGLAAAEAIEQGVPVVVPSSSGVGKFLTELGEYREQAQQFNIVEQQLGAAPEIETWAAALGSVLDDVPAAWAAAGRLQQLLQPFTRRRSAKMLVHAALNTDPHPRRDIRPSRARVTLEDGDVVVRGEGTEYELILDVADAMETDPAVRRAVMGYTVVKFAPSRDPLPIRLAAARVDEWLFDPSATTATWRHGSRASILRAFVATVSAKGFGATTIDDVCRRARISRKAFLDRFLTTDSVLADAHREALSNLNQLVVDEVAAVPASNRAARLTTAVDTYVSALAARPATARLLLVEGFAADPGTRAELGVGMTDEIAATLATVFEESTSAPERRALAAAVHGMLADWAATGDATAVPALRRGLVDLLGNGTTPAVGSADDHPADVLQSSREQRSRSAPEANPDERERILTQLVAVTAEQGYLEMSLETVQRRAGVSPQTYRELFSDKRNGFEAACAAAVERVRIAARAAIPDTVTDDPPARLRAAVHAYLTALAEHPDEARVLHLDLLAPGPVAHRLHDRHRAMLAAHFVDVVDEGDARTARLLASAVAGVVTDRILSGRTRTGSRRSTAGESERIAALPGFAPVVTAAVGSLLPDLAGNMAADSGAPGHQPAGPDRSDDYIGSRPRERVGESDAAGRADPRRVTGEGDRPPGFIGSRPGEQPDPLDASRGAWLKALRLEQGMKQKDVAQAAGLTNSALSNIEKGRRTTLGTFQQVCRALGFEGEALIEAARRFYPDVDFETDVAAHDSLGGWVGAYRNIRGMKKADLARAVGVTLTRIWEVENGDRPPPNLFFRIARALGVGQQALAAAARSFYPELVLDLDPAAHDPASTGTWIMALRHSRNMTQAELARTAGTSAGYIDGIEGGEYTPSSIIFRRICRALEVAPKLLGTATHHFYPELELDLAPRAHNPASPGGWIVAVRHDRDMTRLELAKAIGPGWGHLGKIETGEYVPRFAVFRRICEVLGIDDELLRMATRQFYPHIDLDLEPAAHDLGGWITALRNDRDMTRVELARVTGLSTKYLAQVETEHRRPQFGTFRRICRGLGVSGSLLIQAVRDFYSDITADIDPAAHASLGSWIAALRHDEGMTTTELARRIGLPRRSLSDIENNRYLPRLSKLRHLCQAQSVGGELLLEIVERFYADRFERSGYRDEEELFGRYVVTRVGSSAEREVQDEIRERFAWIPKAVARREDPAIRDEVEQVAWIGMLLAIRNHVPSASFAAHAWASCRGAVLRYRLALRVPDLDDRILRLDAPIGGSDRSGHSVVADPAPARSSTTGFVRKVRAALADMDDAATAERLVMLHLVEGVSFTRTTQLLGLPVDIAADLRAETVARLRRAFARREPTVRTAKEQNRPTPWTTARAQPDQPPIPPVSRGDSGQGEGGTGPGGFIGSRPPEPGESAGRPTPWARLSNSGDAHEGVGGEGEAAATVGAEAVEHPAVSASTSVVEFLLGYVTRRDTFYWCQLNPDSLFADWGWSSDEQLPDDVPRSCIDMVVAAAVAAGALGRAQVPAIYNWDDPEDFAQRWVHELPDLLVPSGRQLLADRATGPRPQRGDVVMWFGAGEAGGPERLMHIAVADGNSDDRADSASVLSFAADCSWLVSQPRRGATKLSGVELTTIADLSSTMLANWSRTVRVEFGPGPWTQPPVIGGELRVPSSRESRAFRPFNKKNWRREFPGLAEWVRGRPDAQRLTATFDEWERAEDAAGAPTRLAELVDAGVSGTRIEEALRSSTVLPIDGHPQVAMRVDLDGKPTGLIVASMGRHGRVLRKLFTERPDLLDTIPRDGGRLRISHTGVRLRSDGEVRSEHLQPDDADPSRKLIPGRLLHEYLRLCSVGALDKPGAKPGKAPKRPSFEQWTAALPRSVFKGPGDTSYTMTSLGHLLTDRAVEEACRPPRADHPGDPHGALAALRRIVLEVPDDVVRPAPTSEQPAPLTERSSEVLDLGVMSARVTVGKDPSGRWRLLTQPYAPEYPGDVLTQWCAQLDAGSRRRLLSLIRGQLNGRVVGSPTSPDAGPSGYIGSRPEDSSDAEPPTGPTPNEGSIASRPSSSTPEPDGRQPIEEDPAVRDEPAMPDPVHATHQELTDWAAQLPDGEVQRFLAEKRAESSAHMAAVHRGRPPAVDVAIGTARAQIALTAEQWRRFTDGSTRPSIADARAAADAATAVFHIVGALPMAATPPSAFTDDPGGLLDLLARFPERLLMTAGVDQATGADAGDWARRADAFLTEHRGGDWDSELIRSLRSLPAKAEQFAHALTGSDRAFGAAAAQYIPDAYRAALYSLTRTRDVEQAVDRLRDVDHAVAAAVDRLGSSRPAADAGLSLLQLRIDIHEAIAYAADAVASAMRASTLLGLEKNPLLPRMVTRLVDDLEVLARHGSEGPRPIRPVYASHRVTSEEPFTDDDYREAIGSNFHPRVLGVHDGQFRTLQGTSFEPLRTGTEGISFVMDRWGRMVGENEHAHIMHVLAAMGDEAAGWGVVFTDEDGRPVGQLHPYALGGLSDPMCTTQLRDVLIRAGFDLTDTNFNNESLGRLWQGELPSLPDLFTMRKWGLLNSIEATFGAYADRFWVRTDSEKITQSPDEVRVPLTLGPLRRAPGHVDVVVHRAGEHIIVRYGDADPGAEPEQVSPVFQAFHERMTRWVSESSGVMFHPDTEEVVATFVQPQDGPGSAHNRPDGNIGSRPSDSPADSDGSPGRSSAVFAPDTPASQVRISLAEALTSLGAATTSVPARLLEVAASLVNYGLAAAGGDSVEVSLASRDDDNGFAVSGMLSGSTVVRARRALESELLGKGFGTFEWRGRTGETDSWSVHLWVTRNSIVHVDSAQLAGLATLFGVDQVNSAVSAAVGRASRRWGGLKYTGALAVEVHGGRLRVRMMGTVPLEGVAYEPPMLFEKTITPPGPDRPGGFIGGRPPQAADAVQTDDSGPEEGDRPSGPIGNRSPERPDDAGPDKARESTPWSRSSTRTGASDPADSTHRPEPSDTTRWSRPTDSPSPEQTTSLEWAGENTRGPDKVAEAPDVKQIQAMQGRPGVTIELLTFEDDTHVLREVYDDVDQAMSEWTKAIIGKVMGAPIAEVRLEPPVYHVLYRDYVAEGALDNPRAVDMLGLFAAITGKTSPFAAAFVRHVNGRSVWQDHHLHRQDIVEIGRLVKSAGEWLAQLAFPGSISRTVLDTQMAAMSALREVAQHAPEHPLWMAGLDDKAQARTRLVAKFELDHPYIELSGLISPHIPENVVREILGKLDDLLGKYRYAPGFRKLMTNIRVLKIDFLVGARASARGLWTKNVETGALSPARTVLTFSLQYASDTESALADSARRRLYGLHPSSAQTYADDVCHEFAHAIDHATHYALSDDLAAVLREAHGKLMRYGLTESYGEWRSHLPSYAFEDSTKTRIHPREAIAVGFADAEINGISVGTPQWVIHEYVTKLRPPEIRPVHVDTYQRDRPGV</sequence>
<feature type="domain" description="HTH tetR-type" evidence="8">
    <location>
        <begin position="3929"/>
        <end position="3989"/>
    </location>
</feature>
<evidence type="ECO:0000259" key="10">
    <source>
        <dbReference type="PROSITE" id="PS51196"/>
    </source>
</evidence>
<evidence type="ECO:0000313" key="11">
    <source>
        <dbReference type="EMBL" id="MEU2122306.1"/>
    </source>
</evidence>
<dbReference type="InterPro" id="IPR001650">
    <property type="entry name" value="Helicase_C-like"/>
</dbReference>
<name>A0ABV2X8Y6_9NOCA</name>
<evidence type="ECO:0000256" key="5">
    <source>
        <dbReference type="SAM" id="Coils"/>
    </source>
</evidence>
<keyword evidence="2 4" id="KW-0238">DNA-binding</keyword>
<dbReference type="RefSeq" id="WP_357991006.1">
    <property type="nucleotide sequence ID" value="NZ_JBEYBR010000021.1"/>
</dbReference>
<feature type="region of interest" description="Disordered" evidence="6">
    <location>
        <begin position="6414"/>
        <end position="6537"/>
    </location>
</feature>
<gene>
    <name evidence="11" type="ORF">ABZ507_10785</name>
</gene>
<feature type="compositionally biased region" description="Basic and acidic residues" evidence="6">
    <location>
        <begin position="462"/>
        <end position="485"/>
    </location>
</feature>
<feature type="compositionally biased region" description="Basic and acidic residues" evidence="6">
    <location>
        <begin position="4872"/>
        <end position="4882"/>
    </location>
</feature>
<feature type="compositionally biased region" description="Gly residues" evidence="6">
    <location>
        <begin position="536"/>
        <end position="555"/>
    </location>
</feature>
<dbReference type="Pfam" id="PF01381">
    <property type="entry name" value="HTH_3"/>
    <property type="match status" value="4"/>
</dbReference>
<dbReference type="PROSITE" id="PS50977">
    <property type="entry name" value="HTH_TETR_2"/>
    <property type="match status" value="2"/>
</dbReference>
<dbReference type="InterPro" id="IPR009057">
    <property type="entry name" value="Homeodomain-like_sf"/>
</dbReference>
<dbReference type="SUPFAM" id="SSF46689">
    <property type="entry name" value="Homeodomain-like"/>
    <property type="match status" value="2"/>
</dbReference>
<feature type="domain" description="HTH cro/C1-type" evidence="7">
    <location>
        <begin position="4363"/>
        <end position="4417"/>
    </location>
</feature>
<dbReference type="SUPFAM" id="SSF47413">
    <property type="entry name" value="lambda repressor-like DNA-binding domains"/>
    <property type="match status" value="6"/>
</dbReference>
<feature type="DNA-binding region" description="H-T-H motif" evidence="4">
    <location>
        <begin position="3742"/>
        <end position="3761"/>
    </location>
</feature>
<feature type="compositionally biased region" description="Basic and acidic residues" evidence="6">
    <location>
        <begin position="526"/>
        <end position="535"/>
    </location>
</feature>
<feature type="region of interest" description="Disordered" evidence="6">
    <location>
        <begin position="4872"/>
        <end position="4957"/>
    </location>
</feature>
<dbReference type="PROSITE" id="PS51194">
    <property type="entry name" value="HELICASE_CTER"/>
    <property type="match status" value="1"/>
</dbReference>
<evidence type="ECO:0000256" key="4">
    <source>
        <dbReference type="PROSITE-ProRule" id="PRU00335"/>
    </source>
</evidence>
<dbReference type="InterPro" id="IPR044722">
    <property type="entry name" value="SecA_SF2_C"/>
</dbReference>
<dbReference type="SUPFAM" id="SSF53756">
    <property type="entry name" value="UDP-Glycosyltransferase/glycogen phosphorylase"/>
    <property type="match status" value="1"/>
</dbReference>
<accession>A0ABV2X8Y6</accession>
<feature type="coiled-coil region" evidence="5">
    <location>
        <begin position="1374"/>
        <end position="1408"/>
    </location>
</feature>
<feature type="compositionally biased region" description="Polar residues" evidence="6">
    <location>
        <begin position="6478"/>
        <end position="6488"/>
    </location>
</feature>
<feature type="compositionally biased region" description="Low complexity" evidence="6">
    <location>
        <begin position="556"/>
        <end position="567"/>
    </location>
</feature>
<feature type="domain" description="HTH tetR-type" evidence="8">
    <location>
        <begin position="3719"/>
        <end position="3779"/>
    </location>
</feature>
<dbReference type="CDD" id="cd03801">
    <property type="entry name" value="GT4_PimA-like"/>
    <property type="match status" value="1"/>
</dbReference>
<dbReference type="InterPro" id="IPR001647">
    <property type="entry name" value="HTH_TetR"/>
</dbReference>
<feature type="compositionally biased region" description="Polar residues" evidence="6">
    <location>
        <begin position="2540"/>
        <end position="2552"/>
    </location>
</feature>
<feature type="compositionally biased region" description="Basic and acidic residues" evidence="6">
    <location>
        <begin position="4143"/>
        <end position="4177"/>
    </location>
</feature>
<dbReference type="PROSITE" id="PS51196">
    <property type="entry name" value="SECA_MOTOR_DEAD"/>
    <property type="match status" value="1"/>
</dbReference>
<dbReference type="InterPro" id="IPR001387">
    <property type="entry name" value="Cro/C1-type_HTH"/>
</dbReference>
<feature type="region of interest" description="Disordered" evidence="6">
    <location>
        <begin position="3900"/>
        <end position="3932"/>
    </location>
</feature>
<dbReference type="Pfam" id="PF13560">
    <property type="entry name" value="HTH_31"/>
    <property type="match status" value="1"/>
</dbReference>
<dbReference type="Proteomes" id="UP001550535">
    <property type="component" value="Unassembled WGS sequence"/>
</dbReference>
<feature type="compositionally biased region" description="Low complexity" evidence="6">
    <location>
        <begin position="6202"/>
        <end position="6221"/>
    </location>
</feature>
<feature type="domain" description="HTH cro/C1-type" evidence="7">
    <location>
        <begin position="4526"/>
        <end position="4580"/>
    </location>
</feature>
<dbReference type="Gene3D" id="3.40.50.300">
    <property type="entry name" value="P-loop containing nucleotide triphosphate hydrolases"/>
    <property type="match status" value="2"/>
</dbReference>
<dbReference type="Gene3D" id="3.40.50.2000">
    <property type="entry name" value="Glycogen Phosphorylase B"/>
    <property type="match status" value="1"/>
</dbReference>
<feature type="DNA-binding region" description="H-T-H motif" evidence="4">
    <location>
        <begin position="3952"/>
        <end position="3971"/>
    </location>
</feature>
<feature type="region of interest" description="Disordered" evidence="6">
    <location>
        <begin position="2531"/>
        <end position="2628"/>
    </location>
</feature>
<feature type="region of interest" description="Disordered" evidence="6">
    <location>
        <begin position="6185"/>
        <end position="6226"/>
    </location>
</feature>
<feature type="region of interest" description="Disordered" evidence="6">
    <location>
        <begin position="1837"/>
        <end position="1914"/>
    </location>
</feature>
<feature type="compositionally biased region" description="Polar residues" evidence="6">
    <location>
        <begin position="6504"/>
        <end position="6522"/>
    </location>
</feature>
<evidence type="ECO:0000256" key="6">
    <source>
        <dbReference type="SAM" id="MobiDB-lite"/>
    </source>
</evidence>
<feature type="compositionally biased region" description="Low complexity" evidence="6">
    <location>
        <begin position="621"/>
        <end position="633"/>
    </location>
</feature>
<feature type="compositionally biased region" description="Basic and acidic residues" evidence="6">
    <location>
        <begin position="706"/>
        <end position="716"/>
    </location>
</feature>
<dbReference type="PANTHER" id="PTHR46797:SF23">
    <property type="entry name" value="HTH-TYPE TRANSCRIPTIONAL REGULATOR SUTR"/>
    <property type="match status" value="1"/>
</dbReference>
<evidence type="ECO:0000259" key="8">
    <source>
        <dbReference type="PROSITE" id="PS50977"/>
    </source>
</evidence>
<dbReference type="InterPro" id="IPR027417">
    <property type="entry name" value="P-loop_NTPase"/>
</dbReference>
<keyword evidence="5" id="KW-0175">Coiled coil</keyword>
<keyword evidence="3" id="KW-0804">Transcription</keyword>
<feature type="domain" description="HTH cro/C1-type" evidence="7">
    <location>
        <begin position="4607"/>
        <end position="4653"/>
    </location>
</feature>
<organism evidence="11 12">
    <name type="scientific">Nocardia niwae</name>
    <dbReference type="NCBI Taxonomy" id="626084"/>
    <lineage>
        <taxon>Bacteria</taxon>
        <taxon>Bacillati</taxon>
        <taxon>Actinomycetota</taxon>
        <taxon>Actinomycetes</taxon>
        <taxon>Mycobacteriales</taxon>
        <taxon>Nocardiaceae</taxon>
        <taxon>Nocardia</taxon>
    </lineage>
</organism>
<feature type="compositionally biased region" description="Polar residues" evidence="6">
    <location>
        <begin position="381"/>
        <end position="390"/>
    </location>
</feature>
<dbReference type="InterPro" id="IPR010982">
    <property type="entry name" value="Lambda_DNA-bd_dom_sf"/>
</dbReference>
<feature type="compositionally biased region" description="Basic and acidic residues" evidence="6">
    <location>
        <begin position="5582"/>
        <end position="5598"/>
    </location>
</feature>
<dbReference type="Pfam" id="PF21090">
    <property type="entry name" value="P-loop_SecA"/>
    <property type="match status" value="1"/>
</dbReference>
<feature type="domain" description="HTH cro/C1-type" evidence="7">
    <location>
        <begin position="4283"/>
        <end position="4334"/>
    </location>
</feature>
<feature type="domain" description="SecA family profile" evidence="10">
    <location>
        <begin position="698"/>
        <end position="1350"/>
    </location>
</feature>
<dbReference type="CDD" id="cd00093">
    <property type="entry name" value="HTH_XRE"/>
    <property type="match status" value="6"/>
</dbReference>
<feature type="compositionally biased region" description="Gly residues" evidence="6">
    <location>
        <begin position="4907"/>
        <end position="4920"/>
    </location>
</feature>
<keyword evidence="12" id="KW-1185">Reference proteome</keyword>
<feature type="compositionally biased region" description="Gly residues" evidence="6">
    <location>
        <begin position="568"/>
        <end position="591"/>
    </location>
</feature>
<feature type="domain" description="Helicase C-terminal" evidence="9">
    <location>
        <begin position="1183"/>
        <end position="1356"/>
    </location>
</feature>
<dbReference type="EMBL" id="JBEYBR010000021">
    <property type="protein sequence ID" value="MEU2122306.1"/>
    <property type="molecule type" value="Genomic_DNA"/>
</dbReference>
<feature type="region of interest" description="Disordered" evidence="6">
    <location>
        <begin position="5531"/>
        <end position="5604"/>
    </location>
</feature>
<evidence type="ECO:0000259" key="9">
    <source>
        <dbReference type="PROSITE" id="PS51194"/>
    </source>
</evidence>
<feature type="compositionally biased region" description="Polar residues" evidence="6">
    <location>
        <begin position="5565"/>
        <end position="5580"/>
    </location>
</feature>
<feature type="compositionally biased region" description="Basic and acidic residues" evidence="6">
    <location>
        <begin position="423"/>
        <end position="436"/>
    </location>
</feature>
<reference evidence="11 12" key="1">
    <citation type="submission" date="2024-06" db="EMBL/GenBank/DDBJ databases">
        <title>The Natural Products Discovery Center: Release of the First 8490 Sequenced Strains for Exploring Actinobacteria Biosynthetic Diversity.</title>
        <authorList>
            <person name="Kalkreuter E."/>
            <person name="Kautsar S.A."/>
            <person name="Yang D."/>
            <person name="Bader C.D."/>
            <person name="Teijaro C.N."/>
            <person name="Fluegel L."/>
            <person name="Davis C.M."/>
            <person name="Simpson J.R."/>
            <person name="Lauterbach L."/>
            <person name="Steele A.D."/>
            <person name="Gui C."/>
            <person name="Meng S."/>
            <person name="Li G."/>
            <person name="Viehrig K."/>
            <person name="Ye F."/>
            <person name="Su P."/>
            <person name="Kiefer A.F."/>
            <person name="Nichols A."/>
            <person name="Cepeda A.J."/>
            <person name="Yan W."/>
            <person name="Fan B."/>
            <person name="Jiang Y."/>
            <person name="Adhikari A."/>
            <person name="Zheng C.-J."/>
            <person name="Schuster L."/>
            <person name="Cowan T.M."/>
            <person name="Smanski M.J."/>
            <person name="Chevrette M.G."/>
            <person name="De Carvalho L.P.S."/>
            <person name="Shen B."/>
        </authorList>
    </citation>
    <scope>NUCLEOTIDE SEQUENCE [LARGE SCALE GENOMIC DNA]</scope>
    <source>
        <strain evidence="11 12">NPDC019434</strain>
    </source>
</reference>
<evidence type="ECO:0000256" key="3">
    <source>
        <dbReference type="ARBA" id="ARBA00023163"/>
    </source>
</evidence>
<dbReference type="SUPFAM" id="SSF52540">
    <property type="entry name" value="P-loop containing nucleoside triphosphate hydrolases"/>
    <property type="match status" value="2"/>
</dbReference>
<feature type="region of interest" description="Disordered" evidence="6">
    <location>
        <begin position="368"/>
        <end position="717"/>
    </location>
</feature>
<evidence type="ECO:0000256" key="1">
    <source>
        <dbReference type="ARBA" id="ARBA00023015"/>
    </source>
</evidence>
<evidence type="ECO:0000256" key="2">
    <source>
        <dbReference type="ARBA" id="ARBA00023125"/>
    </source>
</evidence>
<feature type="compositionally biased region" description="Basic and acidic residues" evidence="6">
    <location>
        <begin position="1459"/>
        <end position="1468"/>
    </location>
</feature>
<feature type="region of interest" description="Disordered" evidence="6">
    <location>
        <begin position="1419"/>
        <end position="1468"/>
    </location>
</feature>
<dbReference type="SMART" id="SM00530">
    <property type="entry name" value="HTH_XRE"/>
    <property type="match status" value="7"/>
</dbReference>
<feature type="region of interest" description="Disordered" evidence="6">
    <location>
        <begin position="4129"/>
        <end position="4195"/>
    </location>
</feature>
<feature type="domain" description="HTH cro/C1-type" evidence="7">
    <location>
        <begin position="4446"/>
        <end position="4500"/>
    </location>
</feature>
<dbReference type="Gene3D" id="1.10.260.40">
    <property type="entry name" value="lambda repressor-like DNA-binding domains"/>
    <property type="match status" value="6"/>
</dbReference>
<feature type="compositionally biased region" description="Basic and acidic residues" evidence="6">
    <location>
        <begin position="3917"/>
        <end position="3932"/>
    </location>
</feature>
<protein>
    <submittedName>
        <fullName evidence="11">Helix-turn-helix domain-containing protein</fullName>
    </submittedName>
</protein>
<proteinExistence type="predicted"/>
<feature type="compositionally biased region" description="Low complexity" evidence="6">
    <location>
        <begin position="2563"/>
        <end position="2574"/>
    </location>
</feature>
<comment type="caution">
    <text evidence="11">The sequence shown here is derived from an EMBL/GenBank/DDBJ whole genome shotgun (WGS) entry which is preliminary data.</text>
</comment>
<dbReference type="PANTHER" id="PTHR46797">
    <property type="entry name" value="HTH-TYPE TRANSCRIPTIONAL REGULATOR"/>
    <property type="match status" value="1"/>
</dbReference>
<dbReference type="PROSITE" id="PS50943">
    <property type="entry name" value="HTH_CROC1"/>
    <property type="match status" value="6"/>
</dbReference>
<keyword evidence="1" id="KW-0805">Transcription regulation</keyword>
<feature type="compositionally biased region" description="Gly residues" evidence="6">
    <location>
        <begin position="494"/>
        <end position="511"/>
    </location>
</feature>
<feature type="compositionally biased region" description="Basic and acidic residues" evidence="6">
    <location>
        <begin position="6494"/>
        <end position="6503"/>
    </location>
</feature>
<feature type="domain" description="HTH cro/C1-type" evidence="7">
    <location>
        <begin position="4201"/>
        <end position="4254"/>
    </location>
</feature>
<dbReference type="Gene3D" id="1.10.357.10">
    <property type="entry name" value="Tetracycline Repressor, domain 2"/>
    <property type="match status" value="2"/>
</dbReference>
<evidence type="ECO:0000313" key="12">
    <source>
        <dbReference type="Proteomes" id="UP001550535"/>
    </source>
</evidence>
<evidence type="ECO:0000259" key="7">
    <source>
        <dbReference type="PROSITE" id="PS50943"/>
    </source>
</evidence>